<proteinExistence type="predicted"/>
<gene>
    <name evidence="1" type="ORF">DSO57_1000439</name>
</gene>
<comment type="caution">
    <text evidence="1">The sequence shown here is derived from an EMBL/GenBank/DDBJ whole genome shotgun (WGS) entry which is preliminary data.</text>
</comment>
<accession>A0ACC2UJ87</accession>
<dbReference type="Proteomes" id="UP001165960">
    <property type="component" value="Unassembled WGS sequence"/>
</dbReference>
<evidence type="ECO:0000313" key="1">
    <source>
        <dbReference type="EMBL" id="KAJ9086817.1"/>
    </source>
</evidence>
<evidence type="ECO:0000313" key="2">
    <source>
        <dbReference type="Proteomes" id="UP001165960"/>
    </source>
</evidence>
<sequence>MNIGKTGISGFDKASSCLLDSLSSRLESLELRTLTETFKQSLYFGGSPTFLSSSSQTPLSQDSTAKVLG</sequence>
<organism evidence="1 2">
    <name type="scientific">Entomophthora muscae</name>
    <dbReference type="NCBI Taxonomy" id="34485"/>
    <lineage>
        <taxon>Eukaryota</taxon>
        <taxon>Fungi</taxon>
        <taxon>Fungi incertae sedis</taxon>
        <taxon>Zoopagomycota</taxon>
        <taxon>Entomophthoromycotina</taxon>
        <taxon>Entomophthoromycetes</taxon>
        <taxon>Entomophthorales</taxon>
        <taxon>Entomophthoraceae</taxon>
        <taxon>Entomophthora</taxon>
    </lineage>
</organism>
<protein>
    <submittedName>
        <fullName evidence="1">Uncharacterized protein</fullName>
    </submittedName>
</protein>
<keyword evidence="2" id="KW-1185">Reference proteome</keyword>
<name>A0ACC2UJ87_9FUNG</name>
<reference evidence="1" key="1">
    <citation type="submission" date="2022-04" db="EMBL/GenBank/DDBJ databases">
        <title>Genome of the entomopathogenic fungus Entomophthora muscae.</title>
        <authorList>
            <person name="Elya C."/>
            <person name="Lovett B.R."/>
            <person name="Lee E."/>
            <person name="Macias A.M."/>
            <person name="Hajek A.E."/>
            <person name="De Bivort B.L."/>
            <person name="Kasson M.T."/>
            <person name="De Fine Licht H.H."/>
            <person name="Stajich J.E."/>
        </authorList>
    </citation>
    <scope>NUCLEOTIDE SEQUENCE</scope>
    <source>
        <strain evidence="1">Berkeley</strain>
    </source>
</reference>
<dbReference type="EMBL" id="QTSX02000711">
    <property type="protein sequence ID" value="KAJ9086817.1"/>
    <property type="molecule type" value="Genomic_DNA"/>
</dbReference>